<evidence type="ECO:0000259" key="1">
    <source>
        <dbReference type="Pfam" id="PF03781"/>
    </source>
</evidence>
<dbReference type="EMBL" id="JADJOT010000010">
    <property type="protein sequence ID" value="MBK7955254.1"/>
    <property type="molecule type" value="Genomic_DNA"/>
</dbReference>
<gene>
    <name evidence="2" type="ORF">IPK02_15605</name>
</gene>
<dbReference type="InterPro" id="IPR016187">
    <property type="entry name" value="CTDL_fold"/>
</dbReference>
<dbReference type="Pfam" id="PF03781">
    <property type="entry name" value="FGE-sulfatase"/>
    <property type="match status" value="1"/>
</dbReference>
<name>A0A935TCJ4_9PROT</name>
<organism evidence="2 3">
    <name type="scientific">Candidatus Accumulibacter affinis</name>
    <dbReference type="NCBI Taxonomy" id="2954384"/>
    <lineage>
        <taxon>Bacteria</taxon>
        <taxon>Pseudomonadati</taxon>
        <taxon>Pseudomonadota</taxon>
        <taxon>Betaproteobacteria</taxon>
        <taxon>Candidatus Accumulibacter</taxon>
    </lineage>
</organism>
<comment type="caution">
    <text evidence="2">The sequence shown here is derived from an EMBL/GenBank/DDBJ whole genome shotgun (WGS) entry which is preliminary data.</text>
</comment>
<evidence type="ECO:0000313" key="3">
    <source>
        <dbReference type="Proteomes" id="UP000706151"/>
    </source>
</evidence>
<dbReference type="PANTHER" id="PTHR23150:SF19">
    <property type="entry name" value="FORMYLGLYCINE-GENERATING ENZYME"/>
    <property type="match status" value="1"/>
</dbReference>
<dbReference type="AlphaFoldDB" id="A0A935TCJ4"/>
<proteinExistence type="predicted"/>
<dbReference type="InterPro" id="IPR051043">
    <property type="entry name" value="Sulfatase_Mod_Factor_Kinase"/>
</dbReference>
<reference evidence="2 3" key="1">
    <citation type="submission" date="2020-10" db="EMBL/GenBank/DDBJ databases">
        <title>Connecting structure to function with the recovery of over 1000 high-quality activated sludge metagenome-assembled genomes encoding full-length rRNA genes using long-read sequencing.</title>
        <authorList>
            <person name="Singleton C.M."/>
            <person name="Petriglieri F."/>
            <person name="Kristensen J.M."/>
            <person name="Kirkegaard R.H."/>
            <person name="Michaelsen T.Y."/>
            <person name="Andersen M.H."/>
            <person name="Karst S.M."/>
            <person name="Dueholm M.S."/>
            <person name="Nielsen P.H."/>
            <person name="Albertsen M."/>
        </authorList>
    </citation>
    <scope>NUCLEOTIDE SEQUENCE [LARGE SCALE GENOMIC DNA]</scope>
    <source>
        <strain evidence="2">Fred_18-Q3-R57-64_BAT3C.720</strain>
    </source>
</reference>
<dbReference type="InterPro" id="IPR042095">
    <property type="entry name" value="SUMF_sf"/>
</dbReference>
<sequence>MANEGERRGPPVGAESRPRRVVVTCRTIAYRSGDTALGADFREIAVQALDHEQHIAPMVRQAYACIHPQDRVRHNERADDLLAGILRLEAERRQRVGENAEALVDSPLLVRLMLIVHLNNRALPDQRADLFDKAINALLQVDFGIDTTNNRELSADWTLYRDMAQQLAFSMHQQGADQGREIEEPALRAILRAEPEFQPCLEDFVRHARQRGSVLEERDGAYRFLHLALQEFLVARYLSEVTGRDSREAMLSFLAGRLEDPWWREPILLLAGYQAGHAARSARELLRALAEAGGDASAQFAAAELAATAALEWRESGEPLRADCAQHIVRLLNDDHALATSKPVVRARAGDRLAQLGDPRFDREHFHLPADEMLGFVRIAADSGFMIGTRRQDVARVSKVIGGKVPDDEINDAPTPTSEFWIARYPVTVGQFRAFVEATGFSIGDADALADPDSRPVRLVNWHDAQAWCDWLNETLATSPACAGSPVAHLVREHGWRVALPSELEWEKAARGGLSGSVFPWAGDADPNRANYNDSQISDTSVVGCFAANDFRLFDMVGNVWEWTRSIYLPYPYDLADSKREDVKAEKDVARVVRGGAWGTRRDYARCAFRLWYPPGSRFDDIGFRVVLRSSPVR</sequence>
<protein>
    <submittedName>
        <fullName evidence="2">SUMF1/EgtB/PvdO family nonheme iron enzyme</fullName>
    </submittedName>
</protein>
<dbReference type="PANTHER" id="PTHR23150">
    <property type="entry name" value="SULFATASE MODIFYING FACTOR 1, 2"/>
    <property type="match status" value="1"/>
</dbReference>
<feature type="domain" description="Sulfatase-modifying factor enzyme-like" evidence="1">
    <location>
        <begin position="418"/>
        <end position="627"/>
    </location>
</feature>
<evidence type="ECO:0000313" key="2">
    <source>
        <dbReference type="EMBL" id="MBK7955254.1"/>
    </source>
</evidence>
<dbReference type="GO" id="GO:0120147">
    <property type="term" value="F:formylglycine-generating oxidase activity"/>
    <property type="evidence" value="ECO:0007669"/>
    <property type="project" value="TreeGrafter"/>
</dbReference>
<dbReference type="SUPFAM" id="SSF56436">
    <property type="entry name" value="C-type lectin-like"/>
    <property type="match status" value="1"/>
</dbReference>
<dbReference type="InterPro" id="IPR005532">
    <property type="entry name" value="SUMF_dom"/>
</dbReference>
<accession>A0A935TCJ4</accession>
<dbReference type="Proteomes" id="UP000706151">
    <property type="component" value="Unassembled WGS sequence"/>
</dbReference>
<dbReference type="Gene3D" id="3.90.1580.10">
    <property type="entry name" value="paralog of FGE (formylglycine-generating enzyme)"/>
    <property type="match status" value="1"/>
</dbReference>